<keyword evidence="3" id="KW-0479">Metal-binding</keyword>
<keyword evidence="4" id="KW-0378">Hydrolase</keyword>
<dbReference type="Pfam" id="PF00293">
    <property type="entry name" value="NUDIX"/>
    <property type="match status" value="1"/>
</dbReference>
<name>A0A1H2GTE8_9ACTN</name>
<evidence type="ECO:0000259" key="8">
    <source>
        <dbReference type="PROSITE" id="PS51462"/>
    </source>
</evidence>
<evidence type="ECO:0000256" key="4">
    <source>
        <dbReference type="ARBA" id="ARBA00022801"/>
    </source>
</evidence>
<keyword evidence="6" id="KW-0464">Manganese</keyword>
<evidence type="ECO:0000256" key="2">
    <source>
        <dbReference type="ARBA" id="ARBA00001946"/>
    </source>
</evidence>
<evidence type="ECO:0000256" key="5">
    <source>
        <dbReference type="ARBA" id="ARBA00022842"/>
    </source>
</evidence>
<comment type="cofactor">
    <cofactor evidence="2">
        <name>Mg(2+)</name>
        <dbReference type="ChEBI" id="CHEBI:18420"/>
    </cofactor>
</comment>
<dbReference type="Gene3D" id="3.90.79.10">
    <property type="entry name" value="Nucleoside Triphosphate Pyrophosphohydrolase"/>
    <property type="match status" value="2"/>
</dbReference>
<reference evidence="10" key="1">
    <citation type="submission" date="2016-10" db="EMBL/GenBank/DDBJ databases">
        <authorList>
            <person name="Varghese N."/>
            <person name="Submissions S."/>
        </authorList>
    </citation>
    <scope>NUCLEOTIDE SEQUENCE [LARGE SCALE GENOMIC DNA]</scope>
    <source>
        <strain evidence="10">DSM 45079</strain>
    </source>
</reference>
<dbReference type="STRING" id="419479.SAMN04488563_0670"/>
<dbReference type="CDD" id="cd18870">
    <property type="entry name" value="NUDIX_AcylCoAdiphos_Nudt19"/>
    <property type="match status" value="1"/>
</dbReference>
<dbReference type="Proteomes" id="UP000182977">
    <property type="component" value="Chromosome I"/>
</dbReference>
<dbReference type="EMBL" id="LT629791">
    <property type="protein sequence ID" value="SDU22947.1"/>
    <property type="molecule type" value="Genomic_DNA"/>
</dbReference>
<protein>
    <submittedName>
        <fullName evidence="9">NUDIX domain-containing protein</fullName>
    </submittedName>
</protein>
<keyword evidence="5" id="KW-0460">Magnesium</keyword>
<dbReference type="InterPro" id="IPR015797">
    <property type="entry name" value="NUDIX_hydrolase-like_dom_sf"/>
</dbReference>
<comment type="cofactor">
    <cofactor evidence="1">
        <name>Mn(2+)</name>
        <dbReference type="ChEBI" id="CHEBI:29035"/>
    </cofactor>
</comment>
<feature type="region of interest" description="Disordered" evidence="7">
    <location>
        <begin position="209"/>
        <end position="233"/>
    </location>
</feature>
<gene>
    <name evidence="9" type="ORF">SAMN04488563_0670</name>
</gene>
<accession>A0A1H2GTE8</accession>
<dbReference type="RefSeq" id="WP_046766476.1">
    <property type="nucleotide sequence ID" value="NZ_KQ061219.1"/>
</dbReference>
<dbReference type="AlphaFoldDB" id="A0A1H2GTE8"/>
<feature type="compositionally biased region" description="Acidic residues" evidence="7">
    <location>
        <begin position="217"/>
        <end position="233"/>
    </location>
</feature>
<dbReference type="PANTHER" id="PTHR12318:SF0">
    <property type="entry name" value="ACYL-COENZYME A DIPHOSPHATASE NUDT19"/>
    <property type="match status" value="1"/>
</dbReference>
<dbReference type="PANTHER" id="PTHR12318">
    <property type="entry name" value="TESTOSTERONE-REGULATED PROTEIN RP2"/>
    <property type="match status" value="1"/>
</dbReference>
<evidence type="ECO:0000256" key="1">
    <source>
        <dbReference type="ARBA" id="ARBA00001936"/>
    </source>
</evidence>
<proteinExistence type="predicted"/>
<dbReference type="PROSITE" id="PS51462">
    <property type="entry name" value="NUDIX"/>
    <property type="match status" value="1"/>
</dbReference>
<dbReference type="SUPFAM" id="SSF55811">
    <property type="entry name" value="Nudix"/>
    <property type="match status" value="1"/>
</dbReference>
<evidence type="ECO:0000313" key="10">
    <source>
        <dbReference type="Proteomes" id="UP000182977"/>
    </source>
</evidence>
<dbReference type="InterPro" id="IPR039121">
    <property type="entry name" value="NUDT19"/>
</dbReference>
<keyword evidence="10" id="KW-1185">Reference proteome</keyword>
<evidence type="ECO:0000256" key="3">
    <source>
        <dbReference type="ARBA" id="ARBA00022723"/>
    </source>
</evidence>
<dbReference type="GO" id="GO:0046872">
    <property type="term" value="F:metal ion binding"/>
    <property type="evidence" value="ECO:0007669"/>
    <property type="project" value="UniProtKB-KW"/>
</dbReference>
<evidence type="ECO:0000256" key="6">
    <source>
        <dbReference type="ARBA" id="ARBA00023211"/>
    </source>
</evidence>
<dbReference type="InterPro" id="IPR000086">
    <property type="entry name" value="NUDIX_hydrolase_dom"/>
</dbReference>
<evidence type="ECO:0000256" key="7">
    <source>
        <dbReference type="SAM" id="MobiDB-lite"/>
    </source>
</evidence>
<dbReference type="OrthoDB" id="7183442at2"/>
<sequence length="233" mass="24305">MTDGGRRALPAPIAERARAFAAGGLPVSSPRPSSTVGLLRDGTGGGVEVYVHVRHVGMAFGGMLAFPGGKVDPVDGADAAEAFVRAAIRETHEETGVTLAPGDLVPWAHWVTPRFEERRYDTWFYLAALPDGQEPADVSGEASEVGWVRPADALARADAGEWVALPPTAVLLTSITQFATVAEALAAGAGRATETVLPGWLDDGAQVWSLLPGDPDYPGDDPGDDPDDEGKPT</sequence>
<evidence type="ECO:0000313" key="9">
    <source>
        <dbReference type="EMBL" id="SDU22947.1"/>
    </source>
</evidence>
<dbReference type="GO" id="GO:0016818">
    <property type="term" value="F:hydrolase activity, acting on acid anhydrides, in phosphorus-containing anhydrides"/>
    <property type="evidence" value="ECO:0007669"/>
    <property type="project" value="InterPro"/>
</dbReference>
<organism evidence="9 10">
    <name type="scientific">Jiangella alkaliphila</name>
    <dbReference type="NCBI Taxonomy" id="419479"/>
    <lineage>
        <taxon>Bacteria</taxon>
        <taxon>Bacillati</taxon>
        <taxon>Actinomycetota</taxon>
        <taxon>Actinomycetes</taxon>
        <taxon>Jiangellales</taxon>
        <taxon>Jiangellaceae</taxon>
        <taxon>Jiangella</taxon>
    </lineage>
</organism>
<feature type="domain" description="Nudix hydrolase" evidence="8">
    <location>
        <begin position="29"/>
        <end position="170"/>
    </location>
</feature>